<name>A0A9D5C9V9_9LILI</name>
<dbReference type="AlphaFoldDB" id="A0A9D5C9V9"/>
<dbReference type="EMBL" id="JAGGNH010000006">
    <property type="protein sequence ID" value="KAJ0969456.1"/>
    <property type="molecule type" value="Genomic_DNA"/>
</dbReference>
<dbReference type="Proteomes" id="UP001085076">
    <property type="component" value="Miscellaneous, Linkage group lg06"/>
</dbReference>
<gene>
    <name evidence="1" type="ORF">J5N97_022333</name>
</gene>
<reference evidence="1" key="2">
    <citation type="journal article" date="2022" name="Hortic Res">
        <title>The genome of Dioscorea zingiberensis sheds light on the biosynthesis, origin and evolution of the medicinally important diosgenin saponins.</title>
        <authorList>
            <person name="Li Y."/>
            <person name="Tan C."/>
            <person name="Li Z."/>
            <person name="Guo J."/>
            <person name="Li S."/>
            <person name="Chen X."/>
            <person name="Wang C."/>
            <person name="Dai X."/>
            <person name="Yang H."/>
            <person name="Song W."/>
            <person name="Hou L."/>
            <person name="Xu J."/>
            <person name="Tong Z."/>
            <person name="Xu A."/>
            <person name="Yuan X."/>
            <person name="Wang W."/>
            <person name="Yang Q."/>
            <person name="Chen L."/>
            <person name="Sun Z."/>
            <person name="Wang K."/>
            <person name="Pan B."/>
            <person name="Chen J."/>
            <person name="Bao Y."/>
            <person name="Liu F."/>
            <person name="Qi X."/>
            <person name="Gang D.R."/>
            <person name="Wen J."/>
            <person name="Li J."/>
        </authorList>
    </citation>
    <scope>NUCLEOTIDE SEQUENCE</scope>
    <source>
        <strain evidence="1">Dzin_1.0</strain>
    </source>
</reference>
<keyword evidence="2" id="KW-1185">Reference proteome</keyword>
<evidence type="ECO:0000313" key="2">
    <source>
        <dbReference type="Proteomes" id="UP001085076"/>
    </source>
</evidence>
<accession>A0A9D5C9V9</accession>
<evidence type="ECO:0000313" key="1">
    <source>
        <dbReference type="EMBL" id="KAJ0969456.1"/>
    </source>
</evidence>
<comment type="caution">
    <text evidence="1">The sequence shown here is derived from an EMBL/GenBank/DDBJ whole genome shotgun (WGS) entry which is preliminary data.</text>
</comment>
<sequence>MLTSFSVSLDETDWHKRTGPGLCGEKDFKDIVKCILKVEKVLYESTLSRSSFPIAAKQVMASSYSLQ</sequence>
<protein>
    <submittedName>
        <fullName evidence="1">Uncharacterized protein</fullName>
    </submittedName>
</protein>
<proteinExistence type="predicted"/>
<reference evidence="1" key="1">
    <citation type="submission" date="2021-03" db="EMBL/GenBank/DDBJ databases">
        <authorList>
            <person name="Li Z."/>
            <person name="Yang C."/>
        </authorList>
    </citation>
    <scope>NUCLEOTIDE SEQUENCE</scope>
    <source>
        <strain evidence="1">Dzin_1.0</strain>
        <tissue evidence="1">Leaf</tissue>
    </source>
</reference>
<organism evidence="1 2">
    <name type="scientific">Dioscorea zingiberensis</name>
    <dbReference type="NCBI Taxonomy" id="325984"/>
    <lineage>
        <taxon>Eukaryota</taxon>
        <taxon>Viridiplantae</taxon>
        <taxon>Streptophyta</taxon>
        <taxon>Embryophyta</taxon>
        <taxon>Tracheophyta</taxon>
        <taxon>Spermatophyta</taxon>
        <taxon>Magnoliopsida</taxon>
        <taxon>Liliopsida</taxon>
        <taxon>Dioscoreales</taxon>
        <taxon>Dioscoreaceae</taxon>
        <taxon>Dioscorea</taxon>
    </lineage>
</organism>